<keyword evidence="2" id="KW-1185">Reference proteome</keyword>
<evidence type="ECO:0000313" key="2">
    <source>
        <dbReference type="Proteomes" id="UP000077134"/>
    </source>
</evidence>
<dbReference type="STRING" id="1763538.LPB68_01440"/>
<dbReference type="EMBL" id="LSFN01000014">
    <property type="protein sequence ID" value="OAB74842.1"/>
    <property type="molecule type" value="Genomic_DNA"/>
</dbReference>
<accession>A0A167DVZ0</accession>
<evidence type="ECO:0000313" key="1">
    <source>
        <dbReference type="EMBL" id="OAB74842.1"/>
    </source>
</evidence>
<dbReference type="AlphaFoldDB" id="A0A167DVZ0"/>
<proteinExistence type="predicted"/>
<reference evidence="1 2" key="1">
    <citation type="submission" date="2016-02" db="EMBL/GenBank/DDBJ databases">
        <title>Paenibacillus sp. LPB0068, isolated from Crassostrea gigas.</title>
        <authorList>
            <person name="Shin S.-K."/>
            <person name="Yi H."/>
        </authorList>
    </citation>
    <scope>NUCLEOTIDE SEQUENCE [LARGE SCALE GENOMIC DNA]</scope>
    <source>
        <strain evidence="1 2">LPB0068</strain>
    </source>
</reference>
<gene>
    <name evidence="1" type="ORF">PNBC_12515</name>
</gene>
<comment type="caution">
    <text evidence="1">The sequence shown here is derived from an EMBL/GenBank/DDBJ whole genome shotgun (WGS) entry which is preliminary data.</text>
</comment>
<organism evidence="1 2">
    <name type="scientific">Paenibacillus crassostreae</name>
    <dbReference type="NCBI Taxonomy" id="1763538"/>
    <lineage>
        <taxon>Bacteria</taxon>
        <taxon>Bacillati</taxon>
        <taxon>Bacillota</taxon>
        <taxon>Bacilli</taxon>
        <taxon>Bacillales</taxon>
        <taxon>Paenibacillaceae</taxon>
        <taxon>Paenibacillus</taxon>
    </lineage>
</organism>
<protein>
    <submittedName>
        <fullName evidence="1">Uncharacterized protein</fullName>
    </submittedName>
</protein>
<dbReference type="Proteomes" id="UP000077134">
    <property type="component" value="Unassembled WGS sequence"/>
</dbReference>
<name>A0A167DVZ0_9BACL</name>
<dbReference type="KEGG" id="pcx:LPB68_01440"/>
<sequence length="65" mass="7705">MEKEGVTLWIVMKSWTKLLHCSQEVNRREADSANNLARQAYRIRRYTNAIRNRGTTRKEIVSLIK</sequence>